<dbReference type="Proteomes" id="UP000183567">
    <property type="component" value="Unassembled WGS sequence"/>
</dbReference>
<evidence type="ECO:0000256" key="8">
    <source>
        <dbReference type="RuleBase" id="RU000382"/>
    </source>
</evidence>
<evidence type="ECO:0000256" key="1">
    <source>
        <dbReference type="ARBA" id="ARBA00001933"/>
    </source>
</evidence>
<comment type="caution">
    <text evidence="9">The sequence shown here is derived from an EMBL/GenBank/DDBJ whole genome shotgun (WGS) entry which is preliminary data.</text>
</comment>
<dbReference type="InterPro" id="IPR010107">
    <property type="entry name" value="Glutamate_decarboxylase"/>
</dbReference>
<keyword evidence="10" id="KW-1185">Reference proteome</keyword>
<proteinExistence type="inferred from homology"/>
<keyword evidence="5 8" id="KW-0456">Lyase</keyword>
<evidence type="ECO:0000256" key="6">
    <source>
        <dbReference type="ARBA" id="ARBA00048868"/>
    </source>
</evidence>
<dbReference type="GO" id="GO:0006538">
    <property type="term" value="P:L-glutamate catabolic process"/>
    <property type="evidence" value="ECO:0007669"/>
    <property type="project" value="TreeGrafter"/>
</dbReference>
<dbReference type="Pfam" id="PF00282">
    <property type="entry name" value="Pyridoxal_deC"/>
    <property type="match status" value="1"/>
</dbReference>
<dbReference type="InterPro" id="IPR015421">
    <property type="entry name" value="PyrdxlP-dep_Trfase_major"/>
</dbReference>
<dbReference type="STRING" id="180088.A0A1J8QSS8"/>
<accession>A0A1J8QSS8</accession>
<reference evidence="9 10" key="1">
    <citation type="submission" date="2016-03" db="EMBL/GenBank/DDBJ databases">
        <title>Comparative genomics of the ectomycorrhizal sister species Rhizopogon vinicolor and Rhizopogon vesiculosus (Basidiomycota: Boletales) reveals a divergence of the mating type B locus.</title>
        <authorList>
            <person name="Mujic A.B."/>
            <person name="Kuo A."/>
            <person name="Tritt A."/>
            <person name="Lipzen A."/>
            <person name="Chen C."/>
            <person name="Johnson J."/>
            <person name="Sharma A."/>
            <person name="Barry K."/>
            <person name="Grigoriev I.V."/>
            <person name="Spatafora J.W."/>
        </authorList>
    </citation>
    <scope>NUCLEOTIDE SEQUENCE [LARGE SCALE GENOMIC DNA]</scope>
    <source>
        <strain evidence="9 10">AM-OR11-056</strain>
    </source>
</reference>
<evidence type="ECO:0000313" key="9">
    <source>
        <dbReference type="EMBL" id="OJA16496.1"/>
    </source>
</evidence>
<comment type="similarity">
    <text evidence="2 8">Belongs to the group II decarboxylase family.</text>
</comment>
<keyword evidence="4 7" id="KW-0663">Pyridoxal phosphate</keyword>
<organism evidence="9 10">
    <name type="scientific">Rhizopogon vesiculosus</name>
    <dbReference type="NCBI Taxonomy" id="180088"/>
    <lineage>
        <taxon>Eukaryota</taxon>
        <taxon>Fungi</taxon>
        <taxon>Dikarya</taxon>
        <taxon>Basidiomycota</taxon>
        <taxon>Agaricomycotina</taxon>
        <taxon>Agaricomycetes</taxon>
        <taxon>Agaricomycetidae</taxon>
        <taxon>Boletales</taxon>
        <taxon>Suillineae</taxon>
        <taxon>Rhizopogonaceae</taxon>
        <taxon>Rhizopogon</taxon>
    </lineage>
</organism>
<evidence type="ECO:0000256" key="5">
    <source>
        <dbReference type="ARBA" id="ARBA00023239"/>
    </source>
</evidence>
<evidence type="ECO:0000256" key="4">
    <source>
        <dbReference type="ARBA" id="ARBA00022898"/>
    </source>
</evidence>
<feature type="non-terminal residue" evidence="9">
    <location>
        <position position="110"/>
    </location>
</feature>
<evidence type="ECO:0000313" key="10">
    <source>
        <dbReference type="Proteomes" id="UP000183567"/>
    </source>
</evidence>
<evidence type="ECO:0000256" key="2">
    <source>
        <dbReference type="ARBA" id="ARBA00009533"/>
    </source>
</evidence>
<sequence>MSDLLDEYEQKTGISVPIHVDGASGAFVAPFAHPKLLWDFKLPRVVSINTSGHKFGLAYVGVGWVIWRDKEHLPKDLIFELHYLGSVEYSFSLNFSRPAAPIIAQYFNFV</sequence>
<protein>
    <recommendedName>
        <fullName evidence="3">glutamate decarboxylase</fullName>
        <ecNumber evidence="3">4.1.1.15</ecNumber>
    </recommendedName>
</protein>
<dbReference type="GO" id="GO:0030170">
    <property type="term" value="F:pyridoxal phosphate binding"/>
    <property type="evidence" value="ECO:0007669"/>
    <property type="project" value="InterPro"/>
</dbReference>
<dbReference type="EC" id="4.1.1.15" evidence="3"/>
<dbReference type="InterPro" id="IPR015424">
    <property type="entry name" value="PyrdxlP-dep_Trfase"/>
</dbReference>
<name>A0A1J8QSS8_9AGAM</name>
<comment type="cofactor">
    <cofactor evidence="1 7 8">
        <name>pyridoxal 5'-phosphate</name>
        <dbReference type="ChEBI" id="CHEBI:597326"/>
    </cofactor>
</comment>
<dbReference type="GO" id="GO:0005829">
    <property type="term" value="C:cytosol"/>
    <property type="evidence" value="ECO:0007669"/>
    <property type="project" value="TreeGrafter"/>
</dbReference>
<dbReference type="PANTHER" id="PTHR43321:SF3">
    <property type="entry name" value="GLUTAMATE DECARBOXYLASE"/>
    <property type="match status" value="1"/>
</dbReference>
<dbReference type="AlphaFoldDB" id="A0A1J8QSS8"/>
<feature type="modified residue" description="N6-(pyridoxal phosphate)lysine" evidence="7">
    <location>
        <position position="54"/>
    </location>
</feature>
<evidence type="ECO:0000256" key="3">
    <source>
        <dbReference type="ARBA" id="ARBA00012421"/>
    </source>
</evidence>
<gene>
    <name evidence="9" type="ORF">AZE42_14079</name>
</gene>
<dbReference type="SUPFAM" id="SSF53383">
    <property type="entry name" value="PLP-dependent transferases"/>
    <property type="match status" value="1"/>
</dbReference>
<dbReference type="PANTHER" id="PTHR43321">
    <property type="entry name" value="GLUTAMATE DECARBOXYLASE"/>
    <property type="match status" value="1"/>
</dbReference>
<dbReference type="InterPro" id="IPR002129">
    <property type="entry name" value="PyrdxlP-dep_de-COase"/>
</dbReference>
<comment type="catalytic activity">
    <reaction evidence="6">
        <text>L-glutamate + H(+) = 4-aminobutanoate + CO2</text>
        <dbReference type="Rhea" id="RHEA:17785"/>
        <dbReference type="ChEBI" id="CHEBI:15378"/>
        <dbReference type="ChEBI" id="CHEBI:16526"/>
        <dbReference type="ChEBI" id="CHEBI:29985"/>
        <dbReference type="ChEBI" id="CHEBI:59888"/>
        <dbReference type="EC" id="4.1.1.15"/>
    </reaction>
</comment>
<dbReference type="GO" id="GO:0004351">
    <property type="term" value="F:glutamate decarboxylase activity"/>
    <property type="evidence" value="ECO:0007669"/>
    <property type="project" value="UniProtKB-EC"/>
</dbReference>
<dbReference type="Gene3D" id="3.40.640.10">
    <property type="entry name" value="Type I PLP-dependent aspartate aminotransferase-like (Major domain)"/>
    <property type="match status" value="1"/>
</dbReference>
<evidence type="ECO:0000256" key="7">
    <source>
        <dbReference type="PIRSR" id="PIRSR602129-50"/>
    </source>
</evidence>
<dbReference type="EMBL" id="LVVM01002533">
    <property type="protein sequence ID" value="OJA16496.1"/>
    <property type="molecule type" value="Genomic_DNA"/>
</dbReference>
<dbReference type="OrthoDB" id="5152799at2759"/>